<keyword evidence="2" id="KW-1185">Reference proteome</keyword>
<protein>
    <submittedName>
        <fullName evidence="1">Uncharacterized protein</fullName>
    </submittedName>
</protein>
<evidence type="ECO:0000313" key="2">
    <source>
        <dbReference type="Proteomes" id="UP000266723"/>
    </source>
</evidence>
<organism evidence="1 2">
    <name type="scientific">Brassica cretica</name>
    <name type="common">Mustard</name>
    <dbReference type="NCBI Taxonomy" id="69181"/>
    <lineage>
        <taxon>Eukaryota</taxon>
        <taxon>Viridiplantae</taxon>
        <taxon>Streptophyta</taxon>
        <taxon>Embryophyta</taxon>
        <taxon>Tracheophyta</taxon>
        <taxon>Spermatophyta</taxon>
        <taxon>Magnoliopsida</taxon>
        <taxon>eudicotyledons</taxon>
        <taxon>Gunneridae</taxon>
        <taxon>Pentapetalae</taxon>
        <taxon>rosids</taxon>
        <taxon>malvids</taxon>
        <taxon>Brassicales</taxon>
        <taxon>Brassicaceae</taxon>
        <taxon>Brassiceae</taxon>
        <taxon>Brassica</taxon>
    </lineage>
</organism>
<comment type="caution">
    <text evidence="1">The sequence shown here is derived from an EMBL/GenBank/DDBJ whole genome shotgun (WGS) entry which is preliminary data.</text>
</comment>
<reference evidence="1 2" key="1">
    <citation type="journal article" date="2020" name="BMC Genomics">
        <title>Intraspecific diversification of the crop wild relative Brassica cretica Lam. using demographic model selection.</title>
        <authorList>
            <person name="Kioukis A."/>
            <person name="Michalopoulou V.A."/>
            <person name="Briers L."/>
            <person name="Pirintsos S."/>
            <person name="Studholme D.J."/>
            <person name="Pavlidis P."/>
            <person name="Sarris P.F."/>
        </authorList>
    </citation>
    <scope>NUCLEOTIDE SEQUENCE [LARGE SCALE GENOMIC DNA]</scope>
    <source>
        <strain evidence="2">cv. PFS-1207/04</strain>
    </source>
</reference>
<sequence length="332" mass="35932">MVAAAISRGKHRKAGIWPYVMMIDESPRVSVNGRLSLYMETGEDQTSVSSDSSDVLLIPSRVKNGVSDQMNSSYNRNNTDFDTYGGLSMRGAESTSNGAKIQCREKPVECMGINHIKANQVAFAKAEIETGFYSEGTDSAPFADVLASVSEHPSDLCIYNLPPFSFGCLSSTCTDSLKQPHIFEHLSSVTIYTIQPSQLSTPIYPIFPIDSIMASSLKPLQSLLENFRREISLLQDSTPFAAVLASVSERPSDLCIYNLPLLAWMSLKYLHSQSLHRGCKLLNCFGGPRGDCLGGTYPEGAVLSDRGVLGGGLEGGAAVDVDANFPFFLACL</sequence>
<proteinExistence type="predicted"/>
<accession>A0ABQ7F4B7</accession>
<dbReference type="EMBL" id="QGKV02000297">
    <property type="protein sequence ID" value="KAF3610240.1"/>
    <property type="molecule type" value="Genomic_DNA"/>
</dbReference>
<gene>
    <name evidence="1" type="ORF">DY000_02048388</name>
</gene>
<evidence type="ECO:0000313" key="1">
    <source>
        <dbReference type="EMBL" id="KAF3610240.1"/>
    </source>
</evidence>
<dbReference type="Proteomes" id="UP000266723">
    <property type="component" value="Unassembled WGS sequence"/>
</dbReference>
<name>A0ABQ7F4B7_BRACR</name>